<sequence length="327" mass="35813">MSQARTASFSGSGLHTILGAGGVVARELSLQLARDGLRVRQVSRRPVAVKAGDEWQAADLTDARATDDAVAGSEVVYLVAGLLYSAAAWQAQWPRVMRNALDACARHGARLVFFDNVYAYGQVDGAMTETTPFNPCSRKGEVRATIATTLLDAVRQGDLQALIARSADFYGPGAHISLLESVLFARLRAGKAPQWVGDPQRVHTFSYTPDIGRALAMLGQDQRALGQTWHLPTAQTLDAATVTGRALTRAACAIAGQPDRLQVAPRWLLHAMGWFVPVLRENREMMYQYEHDYRFDSSKFELAFGLQPTPYRDGLAQTQRFSTESSK</sequence>
<feature type="domain" description="NAD-dependent epimerase/dehydratase" evidence="1">
    <location>
        <begin position="17"/>
        <end position="223"/>
    </location>
</feature>
<dbReference type="Pfam" id="PF01370">
    <property type="entry name" value="Epimerase"/>
    <property type="match status" value="1"/>
</dbReference>
<accession>A0ABU1WK25</accession>
<dbReference type="Gene3D" id="3.40.50.720">
    <property type="entry name" value="NAD(P)-binding Rossmann-like Domain"/>
    <property type="match status" value="1"/>
</dbReference>
<gene>
    <name evidence="2" type="ORF">J2W49_001561</name>
</gene>
<dbReference type="Proteomes" id="UP001265700">
    <property type="component" value="Unassembled WGS sequence"/>
</dbReference>
<proteinExistence type="predicted"/>
<keyword evidence="3" id="KW-1185">Reference proteome</keyword>
<reference evidence="2 3" key="1">
    <citation type="submission" date="2023-07" db="EMBL/GenBank/DDBJ databases">
        <title>Sorghum-associated microbial communities from plants grown in Nebraska, USA.</title>
        <authorList>
            <person name="Schachtman D."/>
        </authorList>
    </citation>
    <scope>NUCLEOTIDE SEQUENCE [LARGE SCALE GENOMIC DNA]</scope>
    <source>
        <strain evidence="2 3">4249</strain>
    </source>
</reference>
<protein>
    <submittedName>
        <fullName evidence="2">Nucleoside-diphosphate-sugar epimerase</fullName>
    </submittedName>
</protein>
<comment type="caution">
    <text evidence="2">The sequence shown here is derived from an EMBL/GenBank/DDBJ whole genome shotgun (WGS) entry which is preliminary data.</text>
</comment>
<name>A0ABU1WK25_9BURK</name>
<evidence type="ECO:0000259" key="1">
    <source>
        <dbReference type="Pfam" id="PF01370"/>
    </source>
</evidence>
<evidence type="ECO:0000313" key="2">
    <source>
        <dbReference type="EMBL" id="MDR7149606.1"/>
    </source>
</evidence>
<evidence type="ECO:0000313" key="3">
    <source>
        <dbReference type="Proteomes" id="UP001265700"/>
    </source>
</evidence>
<organism evidence="2 3">
    <name type="scientific">Hydrogenophaga palleronii</name>
    <dbReference type="NCBI Taxonomy" id="65655"/>
    <lineage>
        <taxon>Bacteria</taxon>
        <taxon>Pseudomonadati</taxon>
        <taxon>Pseudomonadota</taxon>
        <taxon>Betaproteobacteria</taxon>
        <taxon>Burkholderiales</taxon>
        <taxon>Comamonadaceae</taxon>
        <taxon>Hydrogenophaga</taxon>
    </lineage>
</organism>
<dbReference type="InterPro" id="IPR036291">
    <property type="entry name" value="NAD(P)-bd_dom_sf"/>
</dbReference>
<dbReference type="SUPFAM" id="SSF51735">
    <property type="entry name" value="NAD(P)-binding Rossmann-fold domains"/>
    <property type="match status" value="1"/>
</dbReference>
<dbReference type="EMBL" id="JAVDWU010000003">
    <property type="protein sequence ID" value="MDR7149606.1"/>
    <property type="molecule type" value="Genomic_DNA"/>
</dbReference>
<dbReference type="RefSeq" id="WP_310313942.1">
    <property type="nucleotide sequence ID" value="NZ_JAVDWU010000003.1"/>
</dbReference>
<dbReference type="InterPro" id="IPR001509">
    <property type="entry name" value="Epimerase_deHydtase"/>
</dbReference>